<gene>
    <name evidence="2" type="ORF">DFJ69_5512</name>
</gene>
<accession>A0A3D9T895</accession>
<keyword evidence="3" id="KW-1185">Reference proteome</keyword>
<evidence type="ECO:0000256" key="1">
    <source>
        <dbReference type="SAM" id="MobiDB-lite"/>
    </source>
</evidence>
<dbReference type="EMBL" id="QTTT01000001">
    <property type="protein sequence ID" value="REE99991.1"/>
    <property type="molecule type" value="Genomic_DNA"/>
</dbReference>
<feature type="region of interest" description="Disordered" evidence="1">
    <location>
        <begin position="1"/>
        <end position="65"/>
    </location>
</feature>
<evidence type="ECO:0000313" key="3">
    <source>
        <dbReference type="Proteomes" id="UP000256661"/>
    </source>
</evidence>
<dbReference type="AlphaFoldDB" id="A0A3D9T895"/>
<reference evidence="2 3" key="1">
    <citation type="submission" date="2018-08" db="EMBL/GenBank/DDBJ databases">
        <title>Sequencing the genomes of 1000 actinobacteria strains.</title>
        <authorList>
            <person name="Klenk H.-P."/>
        </authorList>
    </citation>
    <scope>NUCLEOTIDE SEQUENCE [LARGE SCALE GENOMIC DNA]</scope>
    <source>
        <strain evidence="2 3">DSM 43927</strain>
    </source>
</reference>
<evidence type="ECO:0000313" key="2">
    <source>
        <dbReference type="EMBL" id="REE99991.1"/>
    </source>
</evidence>
<organism evidence="2 3">
    <name type="scientific">Thermomonospora umbrina</name>
    <dbReference type="NCBI Taxonomy" id="111806"/>
    <lineage>
        <taxon>Bacteria</taxon>
        <taxon>Bacillati</taxon>
        <taxon>Actinomycetota</taxon>
        <taxon>Actinomycetes</taxon>
        <taxon>Streptosporangiales</taxon>
        <taxon>Thermomonosporaceae</taxon>
        <taxon>Thermomonospora</taxon>
    </lineage>
</organism>
<feature type="region of interest" description="Disordered" evidence="1">
    <location>
        <begin position="86"/>
        <end position="130"/>
    </location>
</feature>
<comment type="caution">
    <text evidence="2">The sequence shown here is derived from an EMBL/GenBank/DDBJ whole genome shotgun (WGS) entry which is preliminary data.</text>
</comment>
<dbReference type="Proteomes" id="UP000256661">
    <property type="component" value="Unassembled WGS sequence"/>
</dbReference>
<proteinExistence type="predicted"/>
<name>A0A3D9T895_9ACTN</name>
<sequence>MTHRDHHGPSRGSTRDASVMPGPRPAADDTAADVGPGPRGVLRTFPQSTSPVPGVHGPSKAARELDAARHFPDVVAGKALGGDVETVSTPADAFPVSRLRPGAQVRPAQTSRSVVPDGATGPAEQGRPTS</sequence>
<protein>
    <submittedName>
        <fullName evidence="2">Uncharacterized protein</fullName>
    </submittedName>
</protein>